<dbReference type="RefSeq" id="WP_112786283.1">
    <property type="nucleotide sequence ID" value="NZ_CP030041.1"/>
</dbReference>
<dbReference type="SUPFAM" id="SSF55811">
    <property type="entry name" value="Nudix"/>
    <property type="match status" value="1"/>
</dbReference>
<evidence type="ECO:0000256" key="6">
    <source>
        <dbReference type="ARBA" id="ARBA00023211"/>
    </source>
</evidence>
<evidence type="ECO:0000256" key="3">
    <source>
        <dbReference type="ARBA" id="ARBA00022723"/>
    </source>
</evidence>
<evidence type="ECO:0000313" key="9">
    <source>
        <dbReference type="Proteomes" id="UP000248688"/>
    </source>
</evidence>
<evidence type="ECO:0000256" key="2">
    <source>
        <dbReference type="ARBA" id="ARBA00001946"/>
    </source>
</evidence>
<reference evidence="8 9" key="1">
    <citation type="submission" date="2018-06" db="EMBL/GenBank/DDBJ databases">
        <title>Echinicola strongylocentroti sp. nov., isolated from a sea urchin Strongylocentrotus intermedius.</title>
        <authorList>
            <person name="Bae S.S."/>
        </authorList>
    </citation>
    <scope>NUCLEOTIDE SEQUENCE [LARGE SCALE GENOMIC DNA]</scope>
    <source>
        <strain evidence="8 9">MEBiC08714</strain>
    </source>
</reference>
<evidence type="ECO:0000256" key="1">
    <source>
        <dbReference type="ARBA" id="ARBA00001936"/>
    </source>
</evidence>
<dbReference type="OrthoDB" id="9802805at2"/>
<dbReference type="AlphaFoldDB" id="A0A2Z4IP56"/>
<dbReference type="Gene3D" id="3.90.79.10">
    <property type="entry name" value="Nucleoside Triphosphate Pyrophosphohydrolase"/>
    <property type="match status" value="1"/>
</dbReference>
<feature type="domain" description="Nudix hydrolase" evidence="7">
    <location>
        <begin position="45"/>
        <end position="180"/>
    </location>
</feature>
<organism evidence="8 9">
    <name type="scientific">Echinicola strongylocentroti</name>
    <dbReference type="NCBI Taxonomy" id="1795355"/>
    <lineage>
        <taxon>Bacteria</taxon>
        <taxon>Pseudomonadati</taxon>
        <taxon>Bacteroidota</taxon>
        <taxon>Cytophagia</taxon>
        <taxon>Cytophagales</taxon>
        <taxon>Cyclobacteriaceae</taxon>
        <taxon>Echinicola</taxon>
    </lineage>
</organism>
<evidence type="ECO:0000256" key="4">
    <source>
        <dbReference type="ARBA" id="ARBA00022801"/>
    </source>
</evidence>
<dbReference type="PROSITE" id="PS51462">
    <property type="entry name" value="NUDIX"/>
    <property type="match status" value="1"/>
</dbReference>
<dbReference type="KEGG" id="est:DN752_23830"/>
<dbReference type="EMBL" id="CP030041">
    <property type="protein sequence ID" value="AWW32911.1"/>
    <property type="molecule type" value="Genomic_DNA"/>
</dbReference>
<dbReference type="InterPro" id="IPR045121">
    <property type="entry name" value="CoAse"/>
</dbReference>
<gene>
    <name evidence="8" type="ORF">DN752_23830</name>
</gene>
<evidence type="ECO:0000259" key="7">
    <source>
        <dbReference type="PROSITE" id="PS51462"/>
    </source>
</evidence>
<evidence type="ECO:0000256" key="5">
    <source>
        <dbReference type="ARBA" id="ARBA00022842"/>
    </source>
</evidence>
<dbReference type="GO" id="GO:0046872">
    <property type="term" value="F:metal ion binding"/>
    <property type="evidence" value="ECO:0007669"/>
    <property type="project" value="UniProtKB-KW"/>
</dbReference>
<keyword evidence="4" id="KW-0378">Hydrolase</keyword>
<dbReference type="GO" id="GO:0010945">
    <property type="term" value="F:coenzyme A diphosphatase activity"/>
    <property type="evidence" value="ECO:0007669"/>
    <property type="project" value="InterPro"/>
</dbReference>
<name>A0A2Z4IP56_9BACT</name>
<comment type="cofactor">
    <cofactor evidence="2">
        <name>Mg(2+)</name>
        <dbReference type="ChEBI" id="CHEBI:18420"/>
    </cofactor>
</comment>
<proteinExistence type="predicted"/>
<keyword evidence="5" id="KW-0460">Magnesium</keyword>
<keyword evidence="6" id="KW-0464">Manganese</keyword>
<dbReference type="PANTHER" id="PTHR12992">
    <property type="entry name" value="NUDIX HYDROLASE"/>
    <property type="match status" value="1"/>
</dbReference>
<accession>A0A2Z4IP56</accession>
<evidence type="ECO:0000313" key="8">
    <source>
        <dbReference type="EMBL" id="AWW32911.1"/>
    </source>
</evidence>
<dbReference type="InterPro" id="IPR000086">
    <property type="entry name" value="NUDIX_hydrolase_dom"/>
</dbReference>
<dbReference type="Pfam" id="PF00293">
    <property type="entry name" value="NUDIX"/>
    <property type="match status" value="1"/>
</dbReference>
<dbReference type="PANTHER" id="PTHR12992:SF11">
    <property type="entry name" value="MITOCHONDRIAL COENZYME A DIPHOSPHATASE NUDT8"/>
    <property type="match status" value="1"/>
</dbReference>
<protein>
    <submittedName>
        <fullName evidence="8">Coenzyme A pyrophosphatase</fullName>
    </submittedName>
</protein>
<dbReference type="CDD" id="cd03426">
    <property type="entry name" value="NUDIX_CoAse_Nudt7"/>
    <property type="match status" value="1"/>
</dbReference>
<keyword evidence="9" id="KW-1185">Reference proteome</keyword>
<comment type="cofactor">
    <cofactor evidence="1">
        <name>Mn(2+)</name>
        <dbReference type="ChEBI" id="CHEBI:29035"/>
    </cofactor>
</comment>
<sequence>MTQEEVIDKLALRIKTPLPGKAGQIKMAPKPMDEARFAQEQIDNARIGAVLILLYPNGKDCMVPFIKRPDYDGTHGGQVSLPGGKKEPTDANLEETALRETEEEIGVPATKVKLLGKLSRLYIPPSNFLVTPFVGYVDELPLFTPDPREVARIIHCDFKTLVDNRIRKETTIKVRGDFMLQAPYFDIDKEVVWGATAMILAELMMIWEKKINDFN</sequence>
<dbReference type="InterPro" id="IPR015797">
    <property type="entry name" value="NUDIX_hydrolase-like_dom_sf"/>
</dbReference>
<dbReference type="Proteomes" id="UP000248688">
    <property type="component" value="Chromosome"/>
</dbReference>
<keyword evidence="3" id="KW-0479">Metal-binding</keyword>